<dbReference type="GO" id="GO:0005634">
    <property type="term" value="C:nucleus"/>
    <property type="evidence" value="ECO:0007669"/>
    <property type="project" value="UniProtKB-SubCell"/>
</dbReference>
<dbReference type="GO" id="GO:0005737">
    <property type="term" value="C:cytoplasm"/>
    <property type="evidence" value="ECO:0007669"/>
    <property type="project" value="UniProtKB-SubCell"/>
</dbReference>
<keyword evidence="5" id="KW-0819">tRNA processing</keyword>
<dbReference type="FunFam" id="3.30.310.50:FF:000005">
    <property type="entry name" value="L antigen family member 3"/>
    <property type="match status" value="1"/>
</dbReference>
<dbReference type="OrthoDB" id="10025739at2759"/>
<proteinExistence type="inferred from homology"/>
<dbReference type="EMBL" id="VCAZ01000228">
    <property type="protein sequence ID" value="TTK47642.1"/>
    <property type="molecule type" value="Genomic_DNA"/>
</dbReference>
<evidence type="ECO:0000256" key="2">
    <source>
        <dbReference type="ARBA" id="ARBA00004496"/>
    </source>
</evidence>
<dbReference type="AlphaFoldDB" id="A0A556VC92"/>
<protein>
    <recommendedName>
        <fullName evidence="9">L antigen family member 3</fullName>
    </recommendedName>
</protein>
<dbReference type="GO" id="GO:0070525">
    <property type="term" value="P:tRNA threonylcarbamoyladenosine metabolic process"/>
    <property type="evidence" value="ECO:0007669"/>
    <property type="project" value="TreeGrafter"/>
</dbReference>
<evidence type="ECO:0000256" key="1">
    <source>
        <dbReference type="ARBA" id="ARBA00004123"/>
    </source>
</evidence>
<evidence type="ECO:0000256" key="8">
    <source>
        <dbReference type="ARBA" id="ARBA00062157"/>
    </source>
</evidence>
<keyword evidence="4" id="KW-0963">Cytoplasm</keyword>
<name>A0A556VC92_BAGYA</name>
<evidence type="ECO:0000313" key="12">
    <source>
        <dbReference type="Proteomes" id="UP000319801"/>
    </source>
</evidence>
<dbReference type="PANTHER" id="PTHR31283:SF5">
    <property type="entry name" value="EKC_KEOPS COMPLEX SUBUNIT LAGE3"/>
    <property type="match status" value="1"/>
</dbReference>
<keyword evidence="6" id="KW-0539">Nucleus</keyword>
<dbReference type="Pfam" id="PF09341">
    <property type="entry name" value="Pcc1"/>
    <property type="match status" value="1"/>
</dbReference>
<keyword evidence="12" id="KW-1185">Reference proteome</keyword>
<organism evidence="11 12">
    <name type="scientific">Bagarius yarrelli</name>
    <name type="common">Goonch</name>
    <name type="synonym">Bagrus yarrelli</name>
    <dbReference type="NCBI Taxonomy" id="175774"/>
    <lineage>
        <taxon>Eukaryota</taxon>
        <taxon>Metazoa</taxon>
        <taxon>Chordata</taxon>
        <taxon>Craniata</taxon>
        <taxon>Vertebrata</taxon>
        <taxon>Euteleostomi</taxon>
        <taxon>Actinopterygii</taxon>
        <taxon>Neopterygii</taxon>
        <taxon>Teleostei</taxon>
        <taxon>Ostariophysi</taxon>
        <taxon>Siluriformes</taxon>
        <taxon>Sisoridae</taxon>
        <taxon>Sisorinae</taxon>
        <taxon>Bagarius</taxon>
    </lineage>
</organism>
<accession>A0A556VC92</accession>
<evidence type="ECO:0000256" key="9">
    <source>
        <dbReference type="ARBA" id="ARBA00076355"/>
    </source>
</evidence>
<gene>
    <name evidence="11" type="ORF">Baya_15632</name>
</gene>
<reference evidence="11 12" key="1">
    <citation type="journal article" date="2019" name="Genome Biol. Evol.">
        <title>Whole-Genome Sequencing of the Giant Devil Catfish, Bagarius yarrelli.</title>
        <authorList>
            <person name="Jiang W."/>
            <person name="Lv Y."/>
            <person name="Cheng L."/>
            <person name="Yang K."/>
            <person name="Chao B."/>
            <person name="Wang X."/>
            <person name="Li Y."/>
            <person name="Pan X."/>
            <person name="You X."/>
            <person name="Zhang Y."/>
            <person name="Yang J."/>
            <person name="Li J."/>
            <person name="Zhang X."/>
            <person name="Liu S."/>
            <person name="Sun C."/>
            <person name="Yang J."/>
            <person name="Shi Q."/>
        </authorList>
    </citation>
    <scope>NUCLEOTIDE SEQUENCE [LARGE SCALE GENOMIC DNA]</scope>
    <source>
        <strain evidence="11">JWS20170419001</strain>
        <tissue evidence="11">Muscle</tissue>
    </source>
</reference>
<comment type="caution">
    <text evidence="11">The sequence shown here is derived from an EMBL/GenBank/DDBJ whole genome shotgun (WGS) entry which is preliminary data.</text>
</comment>
<evidence type="ECO:0000256" key="4">
    <source>
        <dbReference type="ARBA" id="ARBA00022490"/>
    </source>
</evidence>
<comment type="subunit">
    <text evidence="8">Component of the EKC/KEOPS complex composed of at least GON7, TP53RK, TPRKB, OSGEP and LAGE3; the whole complex dimerizes.</text>
</comment>
<sequence>MSIAFESLSPDQEPRSAGTTKQLSTSDRVLSVKWTAVEARSLRVSANSFLDHLALVLETMDAFGPPVQQ</sequence>
<dbReference type="PANTHER" id="PTHR31283">
    <property type="entry name" value="EKC/KEOPS COMPLEX SUBUNIT PCC1 FAMILY MEMBER"/>
    <property type="match status" value="1"/>
</dbReference>
<comment type="similarity">
    <text evidence="3">Belongs to the CTAG/PCC1 family.</text>
</comment>
<dbReference type="GO" id="GO:0008033">
    <property type="term" value="P:tRNA processing"/>
    <property type="evidence" value="ECO:0007669"/>
    <property type="project" value="UniProtKB-KW"/>
</dbReference>
<dbReference type="Gene3D" id="3.30.310.50">
    <property type="entry name" value="Alpha-D-phosphohexomutase, C-terminal domain"/>
    <property type="match status" value="1"/>
</dbReference>
<dbReference type="Proteomes" id="UP000319801">
    <property type="component" value="Unassembled WGS sequence"/>
</dbReference>
<evidence type="ECO:0000256" key="3">
    <source>
        <dbReference type="ARBA" id="ARBA00007073"/>
    </source>
</evidence>
<comment type="subcellular location">
    <subcellularLocation>
        <location evidence="2">Cytoplasm</location>
    </subcellularLocation>
    <subcellularLocation>
        <location evidence="1">Nucleus</location>
    </subcellularLocation>
</comment>
<dbReference type="GO" id="GO:0000408">
    <property type="term" value="C:EKC/KEOPS complex"/>
    <property type="evidence" value="ECO:0007669"/>
    <property type="project" value="TreeGrafter"/>
</dbReference>
<evidence type="ECO:0000256" key="5">
    <source>
        <dbReference type="ARBA" id="ARBA00022694"/>
    </source>
</evidence>
<evidence type="ECO:0000256" key="10">
    <source>
        <dbReference type="SAM" id="MobiDB-lite"/>
    </source>
</evidence>
<comment type="function">
    <text evidence="7">Component of the EKC/KEOPS complex that is required for the formation of a threonylcarbamoyl group on adenosine at position 37 (t(6)A37) in tRNAs that read codons beginning with adenine. The complex is probably involved in the transfer of the threonylcarbamoyl moiety of threonylcarbamoyl-AMP (TC-AMP) to the N6 group of A37. LAGE3 functions as a dimerization module for the complex.</text>
</comment>
<evidence type="ECO:0000313" key="11">
    <source>
        <dbReference type="EMBL" id="TTK47642.1"/>
    </source>
</evidence>
<evidence type="ECO:0000256" key="7">
    <source>
        <dbReference type="ARBA" id="ARBA00053047"/>
    </source>
</evidence>
<evidence type="ECO:0000256" key="6">
    <source>
        <dbReference type="ARBA" id="ARBA00023242"/>
    </source>
</evidence>
<feature type="region of interest" description="Disordered" evidence="10">
    <location>
        <begin position="1"/>
        <end position="23"/>
    </location>
</feature>
<dbReference type="InterPro" id="IPR015419">
    <property type="entry name" value="CTAG/Pcc1"/>
</dbReference>